<evidence type="ECO:0000313" key="1">
    <source>
        <dbReference type="EMBL" id="MDY0407685.1"/>
    </source>
</evidence>
<dbReference type="RefSeq" id="WP_320379748.1">
    <property type="nucleotide sequence ID" value="NZ_JAWDIQ010000001.1"/>
</dbReference>
<proteinExistence type="predicted"/>
<protein>
    <submittedName>
        <fullName evidence="1">Adenosylcobinamide amidohydrolase</fullName>
    </submittedName>
</protein>
<dbReference type="PANTHER" id="PTHR35336:SF5">
    <property type="entry name" value="ADENOSYLCOBINAMIDE AMIDOHYDROLASE"/>
    <property type="match status" value="1"/>
</dbReference>
<dbReference type="EMBL" id="JAWDIQ010000001">
    <property type="protein sequence ID" value="MDY0407685.1"/>
    <property type="molecule type" value="Genomic_DNA"/>
</dbReference>
<comment type="caution">
    <text evidence="1">The sequence shown here is derived from an EMBL/GenBank/DDBJ whole genome shotgun (WGS) entry which is preliminary data.</text>
</comment>
<evidence type="ECO:0000313" key="2">
    <source>
        <dbReference type="Proteomes" id="UP001275315"/>
    </source>
</evidence>
<organism evidence="1 2">
    <name type="scientific">Paracerasibacillus soli</name>
    <dbReference type="NCBI Taxonomy" id="480284"/>
    <lineage>
        <taxon>Bacteria</taxon>
        <taxon>Bacillati</taxon>
        <taxon>Bacillota</taxon>
        <taxon>Bacilli</taxon>
        <taxon>Bacillales</taxon>
        <taxon>Bacillaceae</taxon>
        <taxon>Paracerasibacillus</taxon>
    </lineage>
</organism>
<dbReference type="Proteomes" id="UP001275315">
    <property type="component" value="Unassembled WGS sequence"/>
</dbReference>
<dbReference type="Pfam" id="PF01955">
    <property type="entry name" value="CbiZ"/>
    <property type="match status" value="1"/>
</dbReference>
<name>A0ABU5CMW5_9BACI</name>
<dbReference type="InterPro" id="IPR052209">
    <property type="entry name" value="CbiZ"/>
</dbReference>
<sequence length="185" mass="20010">MGWYKSFINRHVNKDYQCDDYKQEMIDYLQGHGLDANETVGMMTAVNLNEVAYEMVEGEDFSVFIVITAGVGNAIDAAFGENHFIRSQPGTINTWIFVNGKLTDEAYVQSIITATEAKASVLREVGIADNVTGTIATGTSTDSILIGATQQGVELVFGGPISPLGKLVGKGVYQCLRKALAKYQG</sequence>
<gene>
    <name evidence="1" type="ORF">RWD45_02520</name>
</gene>
<keyword evidence="2" id="KW-1185">Reference proteome</keyword>
<dbReference type="InterPro" id="IPR002808">
    <property type="entry name" value="AdoCbi_amidolase"/>
</dbReference>
<accession>A0ABU5CMW5</accession>
<dbReference type="PANTHER" id="PTHR35336">
    <property type="entry name" value="ADENOSYLCOBINAMIDE AMIDOHYDROLASE"/>
    <property type="match status" value="1"/>
</dbReference>
<reference evidence="1 2" key="1">
    <citation type="submission" date="2023-10" db="EMBL/GenBank/DDBJ databases">
        <title>Virgibacillus soli CC-YMP-6 genome.</title>
        <authorList>
            <person name="Miliotis G."/>
            <person name="Sengupta P."/>
            <person name="Hameed A."/>
            <person name="Chuvochina M."/>
            <person name="Mcdonagh F."/>
            <person name="Simpson A.C."/>
            <person name="Singh N.K."/>
            <person name="Rekha P.D."/>
            <person name="Raman K."/>
            <person name="Hugenholtz P."/>
            <person name="Venkateswaran K."/>
        </authorList>
    </citation>
    <scope>NUCLEOTIDE SEQUENCE [LARGE SCALE GENOMIC DNA]</scope>
    <source>
        <strain evidence="1 2">CC-YMP-6</strain>
    </source>
</reference>